<name>A0ABY8WLH5_9ACTN</name>
<evidence type="ECO:0000313" key="1">
    <source>
        <dbReference type="EMBL" id="WIM98751.1"/>
    </source>
</evidence>
<reference evidence="1 2" key="1">
    <citation type="submission" date="2023-06" db="EMBL/GenBank/DDBJ databases">
        <authorList>
            <person name="Yushchuk O."/>
            <person name="Binda E."/>
            <person name="Ruckert-Reed C."/>
            <person name="Fedorenko V."/>
            <person name="Kalinowski J."/>
            <person name="Marinelli F."/>
        </authorList>
    </citation>
    <scope>NUCLEOTIDE SEQUENCE [LARGE SCALE GENOMIC DNA]</scope>
    <source>
        <strain evidence="1 2">NRRL 3884</strain>
    </source>
</reference>
<organism evidence="1 2">
    <name type="scientific">Actinoplanes oblitus</name>
    <dbReference type="NCBI Taxonomy" id="3040509"/>
    <lineage>
        <taxon>Bacteria</taxon>
        <taxon>Bacillati</taxon>
        <taxon>Actinomycetota</taxon>
        <taxon>Actinomycetes</taxon>
        <taxon>Micromonosporales</taxon>
        <taxon>Micromonosporaceae</taxon>
        <taxon>Actinoplanes</taxon>
    </lineage>
</organism>
<keyword evidence="2" id="KW-1185">Reference proteome</keyword>
<gene>
    <name evidence="1" type="ORF">ACTOB_002361</name>
</gene>
<sequence length="79" mass="9146">MAPDYTIQIESSDYDYDWQVVSRSPHVTDDRDPATLGDAVVEDHWIADGADWRVRIWLGHDADPESKPVYHTGWNDYEP</sequence>
<proteinExistence type="predicted"/>
<dbReference type="EMBL" id="CP126980">
    <property type="protein sequence ID" value="WIM98751.1"/>
    <property type="molecule type" value="Genomic_DNA"/>
</dbReference>
<dbReference type="Proteomes" id="UP001240150">
    <property type="component" value="Chromosome"/>
</dbReference>
<accession>A0ABY8WLH5</accession>
<protein>
    <submittedName>
        <fullName evidence="1">Uncharacterized protein</fullName>
    </submittedName>
</protein>
<dbReference type="RefSeq" id="WP_284920139.1">
    <property type="nucleotide sequence ID" value="NZ_CP126980.1"/>
</dbReference>
<evidence type="ECO:0000313" key="2">
    <source>
        <dbReference type="Proteomes" id="UP001240150"/>
    </source>
</evidence>